<evidence type="ECO:0000313" key="5">
    <source>
        <dbReference type="Proteomes" id="UP000075714"/>
    </source>
</evidence>
<keyword evidence="2" id="KW-0812">Transmembrane</keyword>
<feature type="region of interest" description="Disordered" evidence="1">
    <location>
        <begin position="813"/>
        <end position="835"/>
    </location>
</feature>
<organism evidence="4 5">
    <name type="scientific">Gonium pectorale</name>
    <name type="common">Green alga</name>
    <dbReference type="NCBI Taxonomy" id="33097"/>
    <lineage>
        <taxon>Eukaryota</taxon>
        <taxon>Viridiplantae</taxon>
        <taxon>Chlorophyta</taxon>
        <taxon>core chlorophytes</taxon>
        <taxon>Chlorophyceae</taxon>
        <taxon>CS clade</taxon>
        <taxon>Chlamydomonadales</taxon>
        <taxon>Volvocaceae</taxon>
        <taxon>Gonium</taxon>
    </lineage>
</organism>
<dbReference type="PANTHER" id="PTHR44329:SF214">
    <property type="entry name" value="PROTEIN KINASE DOMAIN-CONTAINING PROTEIN"/>
    <property type="match status" value="1"/>
</dbReference>
<keyword evidence="2" id="KW-0472">Membrane</keyword>
<name>A0A150H1Z3_GONPE</name>
<feature type="compositionally biased region" description="Polar residues" evidence="1">
    <location>
        <begin position="824"/>
        <end position="835"/>
    </location>
</feature>
<dbReference type="SUPFAM" id="SSF56112">
    <property type="entry name" value="Protein kinase-like (PK-like)"/>
    <property type="match status" value="1"/>
</dbReference>
<dbReference type="PROSITE" id="PS50011">
    <property type="entry name" value="PROTEIN_KINASE_DOM"/>
    <property type="match status" value="1"/>
</dbReference>
<feature type="transmembrane region" description="Helical" evidence="2">
    <location>
        <begin position="610"/>
        <end position="633"/>
    </location>
</feature>
<feature type="region of interest" description="Disordered" evidence="1">
    <location>
        <begin position="895"/>
        <end position="965"/>
    </location>
</feature>
<feature type="domain" description="Protein kinase" evidence="3">
    <location>
        <begin position="1001"/>
        <end position="1346"/>
    </location>
</feature>
<dbReference type="Pfam" id="PF07714">
    <property type="entry name" value="PK_Tyr_Ser-Thr"/>
    <property type="match status" value="1"/>
</dbReference>
<protein>
    <recommendedName>
        <fullName evidence="3">Protein kinase domain-containing protein</fullName>
    </recommendedName>
</protein>
<dbReference type="EMBL" id="LSYV01000002">
    <property type="protein sequence ID" value="KXZ56159.1"/>
    <property type="molecule type" value="Genomic_DNA"/>
</dbReference>
<evidence type="ECO:0000256" key="2">
    <source>
        <dbReference type="SAM" id="Phobius"/>
    </source>
</evidence>
<reference evidence="5" key="1">
    <citation type="journal article" date="2016" name="Nat. Commun.">
        <title>The Gonium pectorale genome demonstrates co-option of cell cycle regulation during the evolution of multicellularity.</title>
        <authorList>
            <person name="Hanschen E.R."/>
            <person name="Marriage T.N."/>
            <person name="Ferris P.J."/>
            <person name="Hamaji T."/>
            <person name="Toyoda A."/>
            <person name="Fujiyama A."/>
            <person name="Neme R."/>
            <person name="Noguchi H."/>
            <person name="Minakuchi Y."/>
            <person name="Suzuki M."/>
            <person name="Kawai-Toyooka H."/>
            <person name="Smith D.R."/>
            <person name="Sparks H."/>
            <person name="Anderson J."/>
            <person name="Bakaric R."/>
            <person name="Luria V."/>
            <person name="Karger A."/>
            <person name="Kirschner M.W."/>
            <person name="Durand P.M."/>
            <person name="Michod R.E."/>
            <person name="Nozaki H."/>
            <person name="Olson B.J."/>
        </authorList>
    </citation>
    <scope>NUCLEOTIDE SEQUENCE [LARGE SCALE GENOMIC DNA]</scope>
    <source>
        <strain evidence="5">NIES-2863</strain>
    </source>
</reference>
<dbReference type="PANTHER" id="PTHR44329">
    <property type="entry name" value="SERINE/THREONINE-PROTEIN KINASE TNNI3K-RELATED"/>
    <property type="match status" value="1"/>
</dbReference>
<gene>
    <name evidence="4" type="ORF">GPECTOR_1g136</name>
</gene>
<dbReference type="Gene3D" id="3.30.200.20">
    <property type="entry name" value="Phosphorylase Kinase, domain 1"/>
    <property type="match status" value="1"/>
</dbReference>
<proteinExistence type="predicted"/>
<dbReference type="Pfam" id="PF00069">
    <property type="entry name" value="Pkinase"/>
    <property type="match status" value="1"/>
</dbReference>
<sequence length="1374" mass="143066">MQLPVLQPLLERLRLYAEVTSTGKLQLLRTTIEGLSCDDLHRLYLALGLLRSAYSSIPAMSGSVKPEVRYIYPYLFIKYAQIATIWMEDVTISCAATADLSPAACPLEPPTVYNVSSYDEFMAALTALEATDVPTCVTHRTILQLTTNVALDVSRWPRQTGGMYITSNVTIQGVYGQSLMLDFGGGLDLFRIRAGAFVQINDLVLANLPLSPVGAYVVPLWSFQFKRDLILLNEGRLHLVNTTGVVPKDEFIHLQYWTTILTNPTEAIAALAAWQRLIQRMDLVAMTSSSLTFYRLCGMGITGYNIQITSQTFGLKLVVPETGVNQLLGTDFRVGPPYIIAIYNAGQMARALSMPDSAIARLAEQDGMTNGNTTRLLLLLQSNITLDRAAWPPDSALQLRRQVVVQGKPFTNVALDFGRGTNYVTLTSSGVVMFKHLVLRNAGWAADYTAATALQQLTPSVYLQSGMWVVTHDRTGQPRVILSSATLLVSRHEIDVLLTCMDTLAGNTSVKAAGNVGALAALPPSLTPDSCESVWQRDAQVASVNRSLGLVVVGAMHLDAFDAEDVLFAVDPGVDRPDLLALLTGSYPITSAAPPVAAASGNGGADNGPIIGGAVGGAAGAVVLVALGALYVVRRNRKRERDTQLRNLQAKQAHQLEELAGTNPLAQMILDHLAGRDPGVTRLVVNGGAGSGGVAVAVAAPGVGNVSGGAAHGDGLACGGGQGSADVVCTASTTPSANSNASPCKAASGGACSSSGPVAGSEAKPSAGVGSSSTGELAVLREMPLNIAAADLAELFKHLTILGTPATAAVAASSADSRGRHSPSAPSVSGSANGAPQSGFTFTGFTLAMVQRLQRRSTQAQPAARDLAMATTGSKAQACTTASLAAATAGGMVAANGGSQEPPQGAAIADSAGRGNGTSGVGKEAGAEGGQGGAVRGSDVGTAPSGGSGCADKEGGSEGEAVPAAPSLPQELHEHLTQSPVLEELLRLSVDLAGEIDDNQLMVTDVVASGGFGTVYKGTWHNLPVAVKIVLFSTASVNRRIALQEAALSKSICHPNIISTYAVDAKPMTVLGRNGGSALPGGSKPKSLADIQEWRLYIIQEFADGGTLRRSLDKGAFHEPYSGLPYLDMLLDIAQGVAAALAHLHSKNVVHGDLNPKNVLLKVLPGLGPRAAGTRAPGWLAAPTGYSGKASVQALQYIPPPGQAAAAAAAAAASGTQLSNYPLVGRCGFAIKVADFGLSVKLADASHISGLRQGTPFYASPELSQQGIFSRAADVYAFGVLLWELYWGRPIWVPDANAAGGYVQHVNFPHLPPDCPSEYGSLLTDCLQLNHLQRPCFEEVLMRLRLIAAGVLRAAEPAGGCGGGTIERERRQLP</sequence>
<dbReference type="InterPro" id="IPR000719">
    <property type="entry name" value="Prot_kinase_dom"/>
</dbReference>
<dbReference type="GO" id="GO:0004674">
    <property type="term" value="F:protein serine/threonine kinase activity"/>
    <property type="evidence" value="ECO:0007669"/>
    <property type="project" value="TreeGrafter"/>
</dbReference>
<dbReference type="InterPro" id="IPR011009">
    <property type="entry name" value="Kinase-like_dom_sf"/>
</dbReference>
<evidence type="ECO:0000313" key="4">
    <source>
        <dbReference type="EMBL" id="KXZ56159.1"/>
    </source>
</evidence>
<evidence type="ECO:0000259" key="3">
    <source>
        <dbReference type="PROSITE" id="PS50011"/>
    </source>
</evidence>
<accession>A0A150H1Z3</accession>
<keyword evidence="2" id="KW-1133">Transmembrane helix</keyword>
<keyword evidence="5" id="KW-1185">Reference proteome</keyword>
<dbReference type="OrthoDB" id="535945at2759"/>
<dbReference type="GO" id="GO:0005524">
    <property type="term" value="F:ATP binding"/>
    <property type="evidence" value="ECO:0007669"/>
    <property type="project" value="InterPro"/>
</dbReference>
<dbReference type="InterPro" id="IPR001245">
    <property type="entry name" value="Ser-Thr/Tyr_kinase_cat_dom"/>
</dbReference>
<dbReference type="Proteomes" id="UP000075714">
    <property type="component" value="Unassembled WGS sequence"/>
</dbReference>
<comment type="caution">
    <text evidence="4">The sequence shown here is derived from an EMBL/GenBank/DDBJ whole genome shotgun (WGS) entry which is preliminary data.</text>
</comment>
<dbReference type="Gene3D" id="1.10.510.10">
    <property type="entry name" value="Transferase(Phosphotransferase) domain 1"/>
    <property type="match status" value="1"/>
</dbReference>
<evidence type="ECO:0000256" key="1">
    <source>
        <dbReference type="SAM" id="MobiDB-lite"/>
    </source>
</evidence>
<dbReference type="STRING" id="33097.A0A150H1Z3"/>
<dbReference type="InterPro" id="IPR051681">
    <property type="entry name" value="Ser/Thr_Kinases-Pseudokinases"/>
</dbReference>